<dbReference type="GO" id="GO:0005634">
    <property type="term" value="C:nucleus"/>
    <property type="evidence" value="ECO:0007669"/>
    <property type="project" value="TreeGrafter"/>
</dbReference>
<organism evidence="2 3">
    <name type="scientific">Komagataella phaffii (strain ATCC 76273 / CBS 7435 / CECT 11047 / NRRL Y-11430 / Wegner 21-1)</name>
    <name type="common">Yeast</name>
    <name type="synonym">Pichia pastoris</name>
    <dbReference type="NCBI Taxonomy" id="981350"/>
    <lineage>
        <taxon>Eukaryota</taxon>
        <taxon>Fungi</taxon>
        <taxon>Dikarya</taxon>
        <taxon>Ascomycota</taxon>
        <taxon>Saccharomycotina</taxon>
        <taxon>Pichiomycetes</taxon>
        <taxon>Pichiales</taxon>
        <taxon>Pichiaceae</taxon>
        <taxon>Komagataella</taxon>
    </lineage>
</organism>
<proteinExistence type="predicted"/>
<dbReference type="HOGENOM" id="CLU_003712_0_0_1"/>
<dbReference type="GO" id="GO:0006405">
    <property type="term" value="P:RNA export from nucleus"/>
    <property type="evidence" value="ECO:0007669"/>
    <property type="project" value="TreeGrafter"/>
</dbReference>
<gene>
    <name evidence="2" type="primary">MSN5</name>
    <name evidence="2" type="ordered locus">PP7435_Chr4-0315</name>
</gene>
<dbReference type="InterPro" id="IPR045478">
    <property type="entry name" value="Exportin-5_C"/>
</dbReference>
<dbReference type="InterPro" id="IPR016024">
    <property type="entry name" value="ARM-type_fold"/>
</dbReference>
<evidence type="ECO:0000313" key="3">
    <source>
        <dbReference type="Proteomes" id="UP000006853"/>
    </source>
</evidence>
<feature type="domain" description="Exportin-5 C-terminal" evidence="1">
    <location>
        <begin position="367"/>
        <end position="1202"/>
    </location>
</feature>
<accession>F2QYK8</accession>
<dbReference type="InterPro" id="IPR045065">
    <property type="entry name" value="XPO1/5"/>
</dbReference>
<dbReference type="PANTHER" id="PTHR11223">
    <property type="entry name" value="EXPORTIN 1/5"/>
    <property type="match status" value="1"/>
</dbReference>
<reference evidence="2 3" key="3">
    <citation type="journal article" date="2016" name="FEMS Yeast Res.">
        <title>Curation of the genome annotation of Pichia pastoris (Komagataella phaffii) CBS7435 from gene level to protein function.</title>
        <authorList>
            <person name="Valli M."/>
            <person name="Tatto N.E."/>
            <person name="Peymann A."/>
            <person name="Gruber C."/>
            <person name="Landes N."/>
            <person name="Ekker H."/>
            <person name="Thallinger G.G."/>
            <person name="Mattanovich D."/>
            <person name="Gasser B."/>
            <person name="Graf A.B."/>
        </authorList>
    </citation>
    <scope>GENOME REANNOTATION</scope>
    <source>
        <strain evidence="2 3">ATCC 76273 / CBS 7435 / CECT 11047 / NRRL Y-11430 / Wegner 21-1</strain>
    </source>
</reference>
<dbReference type="EMBL" id="FR839631">
    <property type="protein sequence ID" value="CCA40486.1"/>
    <property type="molecule type" value="Genomic_DNA"/>
</dbReference>
<evidence type="ECO:0000313" key="2">
    <source>
        <dbReference type="EMBL" id="CCA40486.1"/>
    </source>
</evidence>
<keyword evidence="3" id="KW-1185">Reference proteome</keyword>
<dbReference type="Gene3D" id="1.25.10.10">
    <property type="entry name" value="Leucine-rich Repeat Variant"/>
    <property type="match status" value="1"/>
</dbReference>
<dbReference type="GO" id="GO:0003723">
    <property type="term" value="F:RNA binding"/>
    <property type="evidence" value="ECO:0007669"/>
    <property type="project" value="TreeGrafter"/>
</dbReference>
<reference key="2">
    <citation type="submission" date="2011-04" db="EMBL/GenBank/DDBJ databases">
        <title>High-quality genome sequence of Pichia pastoris CBS 7435.</title>
        <authorList>
            <person name="Kueberl A."/>
            <person name="Schneider J."/>
            <person name="Thallinger G.G."/>
            <person name="Anderl I."/>
            <person name="Wibberg D."/>
            <person name="Hajek T."/>
            <person name="Jaenicke S."/>
            <person name="Brinkrolf K."/>
            <person name="Goesmann A."/>
            <person name="Szczepanowski R."/>
            <person name="Puehler A."/>
            <person name="Schwab H."/>
            <person name="Glieder A."/>
            <person name="Pichler H."/>
        </authorList>
    </citation>
    <scope>NUCLEOTIDE SEQUENCE</scope>
    <source>
        <strain>CBS 7435</strain>
    </source>
</reference>
<dbReference type="GO" id="GO:0005049">
    <property type="term" value="F:nuclear export signal receptor activity"/>
    <property type="evidence" value="ECO:0007669"/>
    <property type="project" value="InterPro"/>
</dbReference>
<sequence length="1254" mass="144338">MDSVGASQIVAALEVIYSMTSSNDQRRQAQEFLEKIKLEEQSPYWGYQLALPDNNNEFVVRHFGLNLLQSAIHNDLESYDSTKRLAIRHWIVECANKVTPQDPHYIKEKIAHLWVSVAKRCWGTHLLRTSPTPNSINTKDKLTEAALDNIQLTEDEKLDSWISMDKDLLNLWTLNEVTRELALVIFRTLFEDIYLLDDPIAASRQMILTSLGAEIVTSEAILNLKFVPTESVRQFRAENQGWLLRWAEFFEECLGILYNNQSSPETIAKSENFCLKILQTLKTSLHWTFPIALRDAKILELLCKAFMLPRTQIRILATDCLHVLFTRSFSNEEDFADIVGSVFKTEGIEMLSQVYQSTILDPDDIDEQKYTLLKKLVEMIVGLGEYLGSTSSSSAASPHQLPDDSNIEAYLKLVLSTLNHDSLIISGLSLQFWCSLLRSDKLFQATHVELLLPDLIEACSNRLLDYTDLSEEHTSKKFLEVDFDTTSESKVFVSNYKKFLEDIIRISICCNPEFGLNWLNNRLNQFFSSELGVKALSEKKLKYKNEDAESYIYGVSQFHIIECAVRGVSRWEIWYDGSDLETKKQYYVRLVSDLCEKLLNLHINDPKLLRKQIQTLVQFTPLLKTISQLMFKVLESVINSTTYEYPENATDKEREDIRDLRTSSGTELNRLAYLIPQELKNILDQLEEVIANILSSDKVSDHEAVAFKSFLLVVSQRSMIEDSEQRFAKIVDPELAAWSDPATEKGLLELPWFMERLGIVKIAEYFQSRRMTVDTNLLEADMDAAGRALRTDLKKHWESVFPIRATRILIQYSIEKLDHQSEQFQKLLALWKPRVQPIIPHVLQLLSQIQAYHNPANWTDIPTEVQVFVKFTTLERFWQQGVSMQTKDAFMEENVKAIHTLRDFADNVGHIVRYTREYAYLTISSISELEETLYEIPNIATLLWKALAGDSVGITLYSWRHMFTIVMRAVFKNCPLRYVEPFLSELLPQMLPEVDKLLSTRWEKVYLRGMQTDGSGNDEALTEEMMEEHMLRQLTGSVDRMLIDLVGQWTNNKLSDRQMECRSVIFNNKNILAPFLQLICNIIMYKDTRCSFNAILIVRNILPDILLKDDEVDKYLADNLMKALLQVLMDEFFADAQLEAGLALAYLYVTLRSKASYPVDVLQRLLPTLTSKAIVGFETILTSSTSLRQQRNTFQQLIATVRNLDESALKTARDKQLENAVHRKKHESGINKDVMDDPYLENGALNGLFNENDT</sequence>
<evidence type="ECO:0000259" key="1">
    <source>
        <dbReference type="Pfam" id="PF19273"/>
    </source>
</evidence>
<reference evidence="2 3" key="1">
    <citation type="journal article" date="2011" name="J. Biotechnol.">
        <title>High-quality genome sequence of Pichia pastoris CBS7435.</title>
        <authorList>
            <person name="Kuberl A."/>
            <person name="Schneider J."/>
            <person name="Thallinger G.G."/>
            <person name="Anderl I."/>
            <person name="Wibberg D."/>
            <person name="Hajek T."/>
            <person name="Jaenicke S."/>
            <person name="Brinkrolf K."/>
            <person name="Goesmann A."/>
            <person name="Szczepanowski R."/>
            <person name="Puhler A."/>
            <person name="Schwab H."/>
            <person name="Glieder A."/>
            <person name="Pichler H."/>
        </authorList>
    </citation>
    <scope>NUCLEOTIDE SEQUENCE [LARGE SCALE GENOMIC DNA]</scope>
    <source>
        <strain evidence="3">ATCC 76273 / CBS 7435 / CECT 11047 / NRRL Y-11430 / Wegner 21-1</strain>
    </source>
</reference>
<protein>
    <submittedName>
        <fullName evidence="2">Karyopherin</fullName>
    </submittedName>
</protein>
<dbReference type="GO" id="GO:0006611">
    <property type="term" value="P:protein export from nucleus"/>
    <property type="evidence" value="ECO:0007669"/>
    <property type="project" value="InterPro"/>
</dbReference>
<dbReference type="Pfam" id="PF19273">
    <property type="entry name" value="Exportin-5"/>
    <property type="match status" value="1"/>
</dbReference>
<dbReference type="InterPro" id="IPR011989">
    <property type="entry name" value="ARM-like"/>
</dbReference>
<dbReference type="PANTHER" id="PTHR11223:SF3">
    <property type="entry name" value="EXPORTIN-5"/>
    <property type="match status" value="1"/>
</dbReference>
<dbReference type="AlphaFoldDB" id="F2QYK8"/>
<dbReference type="GO" id="GO:0042565">
    <property type="term" value="C:RNA nuclear export complex"/>
    <property type="evidence" value="ECO:0007669"/>
    <property type="project" value="TreeGrafter"/>
</dbReference>
<name>F2QYK8_KOMPC</name>
<dbReference type="SUPFAM" id="SSF48371">
    <property type="entry name" value="ARM repeat"/>
    <property type="match status" value="1"/>
</dbReference>
<dbReference type="GO" id="GO:0005737">
    <property type="term" value="C:cytoplasm"/>
    <property type="evidence" value="ECO:0007669"/>
    <property type="project" value="TreeGrafter"/>
</dbReference>
<dbReference type="Proteomes" id="UP000006853">
    <property type="component" value="Chromosome 4"/>
</dbReference>